<dbReference type="EMBL" id="CABFNP030000509">
    <property type="protein sequence ID" value="CAI6030446.1"/>
    <property type="molecule type" value="Genomic_DNA"/>
</dbReference>
<evidence type="ECO:0000313" key="3">
    <source>
        <dbReference type="Proteomes" id="UP001160390"/>
    </source>
</evidence>
<evidence type="ECO:0000256" key="1">
    <source>
        <dbReference type="SAM" id="MobiDB-lite"/>
    </source>
</evidence>
<accession>A0AA35LQQ1</accession>
<organism evidence="2 3">
    <name type="scientific">Clonostachys chloroleuca</name>
    <dbReference type="NCBI Taxonomy" id="1926264"/>
    <lineage>
        <taxon>Eukaryota</taxon>
        <taxon>Fungi</taxon>
        <taxon>Dikarya</taxon>
        <taxon>Ascomycota</taxon>
        <taxon>Pezizomycotina</taxon>
        <taxon>Sordariomycetes</taxon>
        <taxon>Hypocreomycetidae</taxon>
        <taxon>Hypocreales</taxon>
        <taxon>Bionectriaceae</taxon>
        <taxon>Clonostachys</taxon>
    </lineage>
</organism>
<sequence>MTLIRMTGSNNARNPPATDTATMDSQRHQLRGPPPQRSQHHQSQKAPSLTPAQQRVMPLAKCTIFPITRLRGQYPPSLPANIHGYAAMDDFDGPNHWLKNDNFTESYRLWSFFEHILTSNEDEVVLDNKKIIPSLTSWKMFSELRTLLWIAAESASDPVYLNHTVFPATVVSCSGFSVRIIQAIVNFYSNKVSIRMSEIVNLKGGMQANPDEVKTVLAWLIGEPVGKTQ</sequence>
<keyword evidence="3" id="KW-1185">Reference proteome</keyword>
<name>A0AA35LQQ1_9HYPO</name>
<feature type="region of interest" description="Disordered" evidence="1">
    <location>
        <begin position="1"/>
        <end position="53"/>
    </location>
</feature>
<comment type="caution">
    <text evidence="2">The sequence shown here is derived from an EMBL/GenBank/DDBJ whole genome shotgun (WGS) entry which is preliminary data.</text>
</comment>
<proteinExistence type="predicted"/>
<feature type="compositionally biased region" description="Polar residues" evidence="1">
    <location>
        <begin position="7"/>
        <end position="24"/>
    </location>
</feature>
<protein>
    <submittedName>
        <fullName evidence="2">Uncharacterized protein</fullName>
    </submittedName>
</protein>
<reference evidence="2" key="1">
    <citation type="submission" date="2023-01" db="EMBL/GenBank/DDBJ databases">
        <authorList>
            <person name="Piombo E."/>
        </authorList>
    </citation>
    <scope>NUCLEOTIDE SEQUENCE</scope>
</reference>
<dbReference type="Proteomes" id="UP001160390">
    <property type="component" value="Unassembled WGS sequence"/>
</dbReference>
<gene>
    <name evidence="2" type="ORF">CCHLO57077_00017144</name>
</gene>
<dbReference type="AlphaFoldDB" id="A0AA35LQQ1"/>
<evidence type="ECO:0000313" key="2">
    <source>
        <dbReference type="EMBL" id="CAI6030446.1"/>
    </source>
</evidence>